<feature type="domain" description="UspA" evidence="3">
    <location>
        <begin position="1"/>
        <end position="143"/>
    </location>
</feature>
<dbReference type="InterPro" id="IPR006016">
    <property type="entry name" value="UspA"/>
</dbReference>
<evidence type="ECO:0000256" key="2">
    <source>
        <dbReference type="SAM" id="MobiDB-lite"/>
    </source>
</evidence>
<dbReference type="PANTHER" id="PTHR46268:SF6">
    <property type="entry name" value="UNIVERSAL STRESS PROTEIN UP12"/>
    <property type="match status" value="1"/>
</dbReference>
<evidence type="ECO:0000259" key="3">
    <source>
        <dbReference type="Pfam" id="PF00582"/>
    </source>
</evidence>
<dbReference type="RefSeq" id="WP_168104133.1">
    <property type="nucleotide sequence ID" value="NZ_JAATEN010000025.1"/>
</dbReference>
<feature type="region of interest" description="Disordered" evidence="2">
    <location>
        <begin position="141"/>
        <end position="174"/>
    </location>
</feature>
<gene>
    <name evidence="4" type="ORF">HCK00_24060</name>
</gene>
<evidence type="ECO:0000313" key="5">
    <source>
        <dbReference type="Proteomes" id="UP000695264"/>
    </source>
</evidence>
<dbReference type="Proteomes" id="UP000695264">
    <property type="component" value="Unassembled WGS sequence"/>
</dbReference>
<name>A0ABX1C4E2_9ACTN</name>
<protein>
    <submittedName>
        <fullName evidence="4">Universal stress protein</fullName>
    </submittedName>
</protein>
<dbReference type="EMBL" id="JAATEN010000025">
    <property type="protein sequence ID" value="NJQ03515.1"/>
    <property type="molecule type" value="Genomic_DNA"/>
</dbReference>
<dbReference type="PRINTS" id="PR01438">
    <property type="entry name" value="UNVRSLSTRESS"/>
</dbReference>
<keyword evidence="5" id="KW-1185">Reference proteome</keyword>
<dbReference type="SUPFAM" id="SSF52402">
    <property type="entry name" value="Adenine nucleotide alpha hydrolases-like"/>
    <property type="match status" value="2"/>
</dbReference>
<reference evidence="4 5" key="1">
    <citation type="submission" date="2020-03" db="EMBL/GenBank/DDBJ databases">
        <title>WGS of actinomycetes isolated from Thailand.</title>
        <authorList>
            <person name="Thawai C."/>
        </authorList>
    </citation>
    <scope>NUCLEOTIDE SEQUENCE [LARGE SCALE GENOMIC DNA]</scope>
    <source>
        <strain evidence="4 5">PLAI 1-29</strain>
    </source>
</reference>
<dbReference type="Pfam" id="PF00582">
    <property type="entry name" value="Usp"/>
    <property type="match status" value="2"/>
</dbReference>
<dbReference type="InterPro" id="IPR006015">
    <property type="entry name" value="Universal_stress_UspA"/>
</dbReference>
<accession>A0ABX1C4E2</accession>
<proteinExistence type="inferred from homology"/>
<evidence type="ECO:0000313" key="4">
    <source>
        <dbReference type="EMBL" id="NJQ03515.1"/>
    </source>
</evidence>
<comment type="similarity">
    <text evidence="1">Belongs to the universal stress protein A family.</text>
</comment>
<feature type="domain" description="UspA" evidence="3">
    <location>
        <begin position="178"/>
        <end position="322"/>
    </location>
</feature>
<dbReference type="Gene3D" id="3.40.50.620">
    <property type="entry name" value="HUPs"/>
    <property type="match status" value="2"/>
</dbReference>
<sequence length="324" mass="33830">MNSTVTAALDDSPEAAAAGEWAAGEAWLRGVELRLVHVRPKESKALQAPFRATGTRHPTGARHRSAGGLPEEVVAGLRDRHPEVKITADELTGSPADILQGIAHTADLLVLGSRGLGGVRGFLVGSVALATLAHATHPAVLVRAGPEEPERAEPPGPRGEAGDGRRATASAREGPGEVVVGVDLAQPCDEVIRFAFEEARRRGAVLRAVHAYRLPPAETWATPPAVGAYPPFDIAPDAGEITRYEASALSALLGRRRAEFPGVEVAEEAEVGSAAHHLLQAADGASLVVLGRRIRRAPLSPRIGSVAHALLHHARAPVAVVPHS</sequence>
<dbReference type="InterPro" id="IPR014729">
    <property type="entry name" value="Rossmann-like_a/b/a_fold"/>
</dbReference>
<organism evidence="4 5">
    <name type="scientific">Streptomyces zingiberis</name>
    <dbReference type="NCBI Taxonomy" id="2053010"/>
    <lineage>
        <taxon>Bacteria</taxon>
        <taxon>Bacillati</taxon>
        <taxon>Actinomycetota</taxon>
        <taxon>Actinomycetes</taxon>
        <taxon>Kitasatosporales</taxon>
        <taxon>Streptomycetaceae</taxon>
        <taxon>Streptomyces</taxon>
    </lineage>
</organism>
<dbReference type="PANTHER" id="PTHR46268">
    <property type="entry name" value="STRESS RESPONSE PROTEIN NHAX"/>
    <property type="match status" value="1"/>
</dbReference>
<comment type="caution">
    <text evidence="4">The sequence shown here is derived from an EMBL/GenBank/DDBJ whole genome shotgun (WGS) entry which is preliminary data.</text>
</comment>
<evidence type="ECO:0000256" key="1">
    <source>
        <dbReference type="ARBA" id="ARBA00008791"/>
    </source>
</evidence>